<evidence type="ECO:0000256" key="8">
    <source>
        <dbReference type="SAM" id="Phobius"/>
    </source>
</evidence>
<keyword evidence="2" id="KW-1003">Cell membrane</keyword>
<evidence type="ECO:0000256" key="5">
    <source>
        <dbReference type="ARBA" id="ARBA00022692"/>
    </source>
</evidence>
<keyword evidence="3" id="KW-0328">Glycosyltransferase</keyword>
<evidence type="ECO:0000256" key="1">
    <source>
        <dbReference type="ARBA" id="ARBA00004651"/>
    </source>
</evidence>
<feature type="transmembrane region" description="Helical" evidence="8">
    <location>
        <begin position="304"/>
        <end position="326"/>
    </location>
</feature>
<keyword evidence="4" id="KW-0808">Transferase</keyword>
<comment type="subcellular location">
    <subcellularLocation>
        <location evidence="1">Cell membrane</location>
        <topology evidence="1">Multi-pass membrane protein</topology>
    </subcellularLocation>
</comment>
<reference evidence="9 10" key="1">
    <citation type="submission" date="2018-01" db="EMBL/GenBank/DDBJ databases">
        <title>Glutamicibacter soli strain NHPC-3 Whole genome sequence and assembly.</title>
        <authorList>
            <person name="Choudhury P."/>
            <person name="Gupta D."/>
            <person name="Sengupta K."/>
            <person name="Jawed A."/>
            <person name="Sultana N."/>
            <person name="Saha P."/>
        </authorList>
    </citation>
    <scope>NUCLEOTIDE SEQUENCE [LARGE SCALE GENOMIC DNA]</scope>
    <source>
        <strain evidence="9 10">NHPC-3</strain>
    </source>
</reference>
<sequence>MSASTGTAPKQSIVSRLQRAWRLLGAPPEVRKVPGSVLVALAAGLLGLAASAVTVPSGWAMAYSDAQSHLTIARRVIDSMAPGFEQLGTVWLPVPHLLLIPLVAIDPLFHTGWAAALLGSAALSGTAAGLYRIAARLGIGRAGRLAMLVLLLANPSVLYLYTTALTEPVLLLFLVAALSGLSRWALAPRRMSAGELAVFAGIPTAAAMLSRYEGWMLALTGTIFVCVVTLRRTRSLQQMIIMAAGYAWIPALAVCWWLAYNWGIYGDPLEFMFGPYSASAQQSSISSSGLLPTKGNLGLTLLTFHSSVLGTAGVLLLVLAGAGLLVAAYRWRLQTPGLVLWLTSSAYVFAVVSMYLGQTAINNAHSLPSTWWNNRFAMTAMPFFLLAAALAVDAAGQWLTWKDNWRLQARQVLRAGAAAGLGAAVLLQLGWWIAGPVDRAPVLAEAAMSAGSTRYSTEAAQWLAQNYDGGGLLLDESARGNAIVPLLGIDISQIFLRASGDNFTQALDNPAAHARWVLLNVEKDGAPVNSGPVDLVDQAFIARPSARASYRTVYTSPTHAVLQRIDR</sequence>
<evidence type="ECO:0000256" key="4">
    <source>
        <dbReference type="ARBA" id="ARBA00022679"/>
    </source>
</evidence>
<evidence type="ECO:0000256" key="6">
    <source>
        <dbReference type="ARBA" id="ARBA00022989"/>
    </source>
</evidence>
<feature type="transmembrane region" description="Helical" evidence="8">
    <location>
        <begin position="240"/>
        <end position="259"/>
    </location>
</feature>
<dbReference type="AlphaFoldDB" id="A0A365YAN4"/>
<comment type="caution">
    <text evidence="9">The sequence shown here is derived from an EMBL/GenBank/DDBJ whole genome shotgun (WGS) entry which is preliminary data.</text>
</comment>
<evidence type="ECO:0000256" key="3">
    <source>
        <dbReference type="ARBA" id="ARBA00022676"/>
    </source>
</evidence>
<evidence type="ECO:0008006" key="11">
    <source>
        <dbReference type="Google" id="ProtNLM"/>
    </source>
</evidence>
<dbReference type="EMBL" id="POAF01000007">
    <property type="protein sequence ID" value="RBL99677.1"/>
    <property type="molecule type" value="Genomic_DNA"/>
</dbReference>
<feature type="transmembrane region" description="Helical" evidence="8">
    <location>
        <begin position="376"/>
        <end position="400"/>
    </location>
</feature>
<feature type="transmembrane region" description="Helical" evidence="8">
    <location>
        <begin position="84"/>
        <end position="105"/>
    </location>
</feature>
<accession>A0A365YAN4</accession>
<gene>
    <name evidence="9" type="ORF">C1H84_14800</name>
</gene>
<feature type="transmembrane region" description="Helical" evidence="8">
    <location>
        <begin position="338"/>
        <end position="356"/>
    </location>
</feature>
<keyword evidence="10" id="KW-1185">Reference proteome</keyword>
<proteinExistence type="predicted"/>
<protein>
    <recommendedName>
        <fullName evidence="11">Glycosyltransferase RgtA/B/C/D-like domain-containing protein</fullName>
    </recommendedName>
</protein>
<evidence type="ECO:0000313" key="10">
    <source>
        <dbReference type="Proteomes" id="UP000252167"/>
    </source>
</evidence>
<dbReference type="RefSeq" id="WP_113607824.1">
    <property type="nucleotide sequence ID" value="NZ_POAF01000007.1"/>
</dbReference>
<dbReference type="InterPro" id="IPR050297">
    <property type="entry name" value="LipidA_mod_glycosyltrf_83"/>
</dbReference>
<dbReference type="GO" id="GO:0009103">
    <property type="term" value="P:lipopolysaccharide biosynthetic process"/>
    <property type="evidence" value="ECO:0007669"/>
    <property type="project" value="UniProtKB-ARBA"/>
</dbReference>
<dbReference type="Proteomes" id="UP000252167">
    <property type="component" value="Unassembled WGS sequence"/>
</dbReference>
<dbReference type="GO" id="GO:0016763">
    <property type="term" value="F:pentosyltransferase activity"/>
    <property type="evidence" value="ECO:0007669"/>
    <property type="project" value="TreeGrafter"/>
</dbReference>
<feature type="transmembrane region" description="Helical" evidence="8">
    <location>
        <begin position="145"/>
        <end position="162"/>
    </location>
</feature>
<evidence type="ECO:0000256" key="7">
    <source>
        <dbReference type="ARBA" id="ARBA00023136"/>
    </source>
</evidence>
<dbReference type="PANTHER" id="PTHR33908:SF11">
    <property type="entry name" value="MEMBRANE PROTEIN"/>
    <property type="match status" value="1"/>
</dbReference>
<feature type="transmembrane region" description="Helical" evidence="8">
    <location>
        <begin position="193"/>
        <end position="209"/>
    </location>
</feature>
<keyword evidence="7 8" id="KW-0472">Membrane</keyword>
<keyword evidence="5 8" id="KW-0812">Transmembrane</keyword>
<feature type="transmembrane region" description="Helical" evidence="8">
    <location>
        <begin position="168"/>
        <end position="186"/>
    </location>
</feature>
<organism evidence="9 10">
    <name type="scientific">Glutamicibacter soli</name>
    <dbReference type="NCBI Taxonomy" id="453836"/>
    <lineage>
        <taxon>Bacteria</taxon>
        <taxon>Bacillati</taxon>
        <taxon>Actinomycetota</taxon>
        <taxon>Actinomycetes</taxon>
        <taxon>Micrococcales</taxon>
        <taxon>Micrococcaceae</taxon>
        <taxon>Glutamicibacter</taxon>
    </lineage>
</organism>
<feature type="transmembrane region" description="Helical" evidence="8">
    <location>
        <begin position="37"/>
        <end position="63"/>
    </location>
</feature>
<name>A0A365YAN4_9MICC</name>
<feature type="transmembrane region" description="Helical" evidence="8">
    <location>
        <begin position="111"/>
        <end position="133"/>
    </location>
</feature>
<keyword evidence="6 8" id="KW-1133">Transmembrane helix</keyword>
<evidence type="ECO:0000313" key="9">
    <source>
        <dbReference type="EMBL" id="RBL99677.1"/>
    </source>
</evidence>
<evidence type="ECO:0000256" key="2">
    <source>
        <dbReference type="ARBA" id="ARBA00022475"/>
    </source>
</evidence>
<feature type="transmembrane region" description="Helical" evidence="8">
    <location>
        <begin position="412"/>
        <end position="434"/>
    </location>
</feature>
<dbReference type="GO" id="GO:0005886">
    <property type="term" value="C:plasma membrane"/>
    <property type="evidence" value="ECO:0007669"/>
    <property type="project" value="UniProtKB-SubCell"/>
</dbReference>
<dbReference type="PANTHER" id="PTHR33908">
    <property type="entry name" value="MANNOSYLTRANSFERASE YKCB-RELATED"/>
    <property type="match status" value="1"/>
</dbReference>
<feature type="transmembrane region" description="Helical" evidence="8">
    <location>
        <begin position="215"/>
        <end position="233"/>
    </location>
</feature>